<reference evidence="2" key="1">
    <citation type="submission" date="2009-01" db="EMBL/GenBank/DDBJ databases">
        <authorList>
            <person name="Qin X."/>
            <person name="Bachman B."/>
            <person name="Battles P."/>
            <person name="Bell A."/>
            <person name="Bess C."/>
            <person name="Bickham C."/>
            <person name="Chaboub L."/>
            <person name="Chen D."/>
            <person name="Coyle M."/>
            <person name="Deiros D.R."/>
            <person name="Dinh H."/>
            <person name="Forbes L."/>
            <person name="Fowler G."/>
            <person name="Francisco L."/>
            <person name="Fu Q."/>
            <person name="Gubbala S."/>
            <person name="Hale W."/>
            <person name="Han Y."/>
            <person name="Hemphill L."/>
            <person name="Highlander S.K."/>
            <person name="Hirani K."/>
            <person name="Hogues M."/>
            <person name="Jackson L."/>
            <person name="Jakkamsetti A."/>
            <person name="Javaid M."/>
            <person name="Jiang H."/>
            <person name="Korchina V."/>
            <person name="Kovar C."/>
            <person name="Lara F."/>
            <person name="Lee S."/>
            <person name="Mata R."/>
            <person name="Mathew T."/>
            <person name="Moen C."/>
            <person name="Morales K."/>
            <person name="Munidasa M."/>
            <person name="Nazareth L."/>
            <person name="Ngo R."/>
            <person name="Nguyen L."/>
            <person name="Okwuonu G."/>
            <person name="Ongeri F."/>
            <person name="Patil S."/>
            <person name="Petrosino J."/>
            <person name="Pham C."/>
            <person name="Pham P."/>
            <person name="Pu L.-L."/>
            <person name="Puazo M."/>
            <person name="Raj R."/>
            <person name="Reid J."/>
            <person name="Rouhana J."/>
            <person name="Saada N."/>
            <person name="Shang Y."/>
            <person name="Simmons D."/>
            <person name="Thornton R."/>
            <person name="Warren J."/>
            <person name="Weissenberger G."/>
            <person name="Zhang J."/>
            <person name="Zhang L."/>
            <person name="Zhou C."/>
            <person name="Zhu D."/>
            <person name="Muzny D."/>
            <person name="Worley K."/>
            <person name="Gibbs R."/>
        </authorList>
    </citation>
    <scope>NUCLEOTIDE SEQUENCE [LARGE SCALE GENOMIC DNA]</scope>
    <source>
        <strain evidence="2">DSM 44291</strain>
    </source>
</reference>
<keyword evidence="1" id="KW-1133">Transmembrane helix</keyword>
<keyword evidence="3" id="KW-1185">Reference proteome</keyword>
<feature type="transmembrane region" description="Helical" evidence="1">
    <location>
        <begin position="133"/>
        <end position="152"/>
    </location>
</feature>
<evidence type="ECO:0000313" key="3">
    <source>
        <dbReference type="Proteomes" id="UP000006196"/>
    </source>
</evidence>
<protein>
    <submittedName>
        <fullName evidence="2">Uncharacterized protein</fullName>
    </submittedName>
</protein>
<comment type="caution">
    <text evidence="2">The sequence shown here is derived from an EMBL/GenBank/DDBJ whole genome shotgun (WGS) entry which is preliminary data.</text>
</comment>
<dbReference type="Proteomes" id="UP000006196">
    <property type="component" value="Unassembled WGS sequence"/>
</dbReference>
<evidence type="ECO:0000256" key="1">
    <source>
        <dbReference type="SAM" id="Phobius"/>
    </source>
</evidence>
<feature type="transmembrane region" description="Helical" evidence="1">
    <location>
        <begin position="108"/>
        <end position="127"/>
    </location>
</feature>
<dbReference type="eggNOG" id="ENOG5031I29">
    <property type="taxonomic scope" value="Bacteria"/>
</dbReference>
<organism evidence="2 3">
    <name type="scientific">Corynebacterium lipophiloflavum (strain ATCC 700352 / DSM 44291 / CCUG 37336 / JCM 10383 / DMMZ 1944)</name>
    <dbReference type="NCBI Taxonomy" id="525263"/>
    <lineage>
        <taxon>Bacteria</taxon>
        <taxon>Bacillati</taxon>
        <taxon>Actinomycetota</taxon>
        <taxon>Actinomycetes</taxon>
        <taxon>Mycobacteriales</taxon>
        <taxon>Corynebacteriaceae</taxon>
        <taxon>Corynebacterium</taxon>
    </lineage>
</organism>
<keyword evidence="1" id="KW-0812">Transmembrane</keyword>
<dbReference type="STRING" id="525263.HMPREF0298_2187"/>
<feature type="transmembrane region" description="Helical" evidence="1">
    <location>
        <begin position="68"/>
        <end position="88"/>
    </location>
</feature>
<keyword evidence="1" id="KW-0472">Membrane</keyword>
<accession>C0XUR7</accession>
<proteinExistence type="predicted"/>
<name>C0XUR7_CORLD</name>
<evidence type="ECO:0000313" key="2">
    <source>
        <dbReference type="EMBL" id="EEI16092.1"/>
    </source>
</evidence>
<feature type="transmembrane region" description="Helical" evidence="1">
    <location>
        <begin position="42"/>
        <end position="62"/>
    </location>
</feature>
<dbReference type="AlphaFoldDB" id="C0XUR7"/>
<gene>
    <name evidence="2" type="ORF">HMPREF0298_2187</name>
</gene>
<dbReference type="HOGENOM" id="CLU_113229_0_0_11"/>
<dbReference type="EMBL" id="ACHJ01000167">
    <property type="protein sequence ID" value="EEI16092.1"/>
    <property type="molecule type" value="Genomic_DNA"/>
</dbReference>
<sequence>MKGKQDSHMSITRKFGDAVVGAVERDVIDEYESSMVHKSSTVLVSAMGMGVYALGAILAWTIPGNHSALSILVLLPLILGLFASDGWLKFHHVRQEARLESRFNIRYLSALLALALVQLAGIGYNIGGGMNTFAWGMLGDGVIGAAAGLLMAGKAMDFWHAEDVRRRDAQLDAEENLA</sequence>